<gene>
    <name evidence="2" type="ORF">MIM_c40890</name>
</gene>
<keyword evidence="2" id="KW-0808">Transferase</keyword>
<name>W0PHZ6_ADVMD</name>
<sequence length="370" mass="41437">MRYPNMYDDNILPFVRINGGPRERGHQHGEQAKDRIQKAAQFYVGLLTKRDISPARLHTLIQEFLPAIEAFDATYVEEMRGIAEGAQIPFEHVVVINARRELLMYARMQPDTLAPDGCTAAVVLPEMSVDGVLMHGQNWDWRVECAETCIVMHIARDDGPDILVFTEAGQLARSGFNAAGIAITGNNLESDRAAMRNGIPLPLIRRKALETPHYAHAIRAVYHSPKSVANNMMLSHSEGEAIDIECAPDESFLLHPENGFLVHANHWESEVALVKLRERLPSPDSIYRGRRVLRHLTRHTGKIDFETFRQAFMDQFGYPYAVCRPPQKATSGDHLSATAATVLMRPAEGVMEVAILPAVRPAFQRFTLSV</sequence>
<dbReference type="Gene3D" id="3.60.60.10">
    <property type="entry name" value="Penicillin V Acylase, Chain A"/>
    <property type="match status" value="1"/>
</dbReference>
<reference evidence="2 3" key="1">
    <citation type="journal article" date="2014" name="Microbiology">
        <title>Unravelling the complete genome sequence of Advenella mimigardefordensis strain DPN7T and novel insights in the catabolism of the xenobiotic polythioester precursor 3,3'-dithiodipropionate.</title>
        <authorList>
            <person name="Wubbeler J.H."/>
            <person name="Hiessl S."/>
            <person name="Schuldes J."/>
            <person name="Thurmer A."/>
            <person name="Daniel R."/>
            <person name="Steinbuchel A."/>
        </authorList>
    </citation>
    <scope>NUCLEOTIDE SEQUENCE [LARGE SCALE GENOMIC DNA]</scope>
    <source>
        <strain evidence="3">DSM 17166 / LMG 22922 / DPN7</strain>
    </source>
</reference>
<keyword evidence="2" id="KW-0012">Acyltransferase</keyword>
<dbReference type="AlphaFoldDB" id="W0PHZ6"/>
<proteinExistence type="predicted"/>
<dbReference type="GO" id="GO:0016746">
    <property type="term" value="F:acyltransferase activity"/>
    <property type="evidence" value="ECO:0007669"/>
    <property type="project" value="UniProtKB-KW"/>
</dbReference>
<dbReference type="EMBL" id="CP003915">
    <property type="protein sequence ID" value="AHG66136.1"/>
    <property type="molecule type" value="Genomic_DNA"/>
</dbReference>
<feature type="domain" description="Peptidase C45 hydrolase" evidence="1">
    <location>
        <begin position="134"/>
        <end position="353"/>
    </location>
</feature>
<dbReference type="KEGG" id="amim:MIM_c40890"/>
<dbReference type="Gene3D" id="1.10.10.2120">
    <property type="match status" value="1"/>
</dbReference>
<evidence type="ECO:0000313" key="3">
    <source>
        <dbReference type="Proteomes" id="UP000019095"/>
    </source>
</evidence>
<evidence type="ECO:0000313" key="2">
    <source>
        <dbReference type="EMBL" id="AHG66136.1"/>
    </source>
</evidence>
<dbReference type="PANTHER" id="PTHR34180">
    <property type="entry name" value="PEPTIDASE C45"/>
    <property type="match status" value="1"/>
</dbReference>
<protein>
    <submittedName>
        <fullName evidence="2">Putative acyl-coenzyme A:6-aminopenicillanic-acid-acyltransferase</fullName>
    </submittedName>
</protein>
<dbReference type="NCBIfam" id="NF040521">
    <property type="entry name" value="C45_proenzyme"/>
    <property type="match status" value="1"/>
</dbReference>
<dbReference type="Proteomes" id="UP000019095">
    <property type="component" value="Chromosome"/>
</dbReference>
<keyword evidence="3" id="KW-1185">Reference proteome</keyword>
<dbReference type="Pfam" id="PF03417">
    <property type="entry name" value="AAT"/>
    <property type="match status" value="1"/>
</dbReference>
<dbReference type="HOGENOM" id="CLU_037787_0_1_4"/>
<dbReference type="InterPro" id="IPR047794">
    <property type="entry name" value="C45_proenzyme-like"/>
</dbReference>
<accession>W0PHZ6</accession>
<dbReference type="InterPro" id="IPR047801">
    <property type="entry name" value="Peptidase_C45"/>
</dbReference>
<dbReference type="OrthoDB" id="2910336at2"/>
<evidence type="ECO:0000259" key="1">
    <source>
        <dbReference type="Pfam" id="PF03417"/>
    </source>
</evidence>
<dbReference type="PATRIC" id="fig|1247726.3.peg.4508"/>
<organism evidence="2 3">
    <name type="scientific">Advenella mimigardefordensis (strain DSM 17166 / LMG 22922 / DPN7)</name>
    <dbReference type="NCBI Taxonomy" id="1247726"/>
    <lineage>
        <taxon>Bacteria</taxon>
        <taxon>Pseudomonadati</taxon>
        <taxon>Pseudomonadota</taxon>
        <taxon>Betaproteobacteria</taxon>
        <taxon>Burkholderiales</taxon>
        <taxon>Alcaligenaceae</taxon>
    </lineage>
</organism>
<dbReference type="PANTHER" id="PTHR34180:SF1">
    <property type="entry name" value="BETA-ALANYL-DOPAMINE_CARCININE HYDROLASE"/>
    <property type="match status" value="1"/>
</dbReference>
<dbReference type="STRING" id="1247726.MIM_c40890"/>
<dbReference type="InterPro" id="IPR005079">
    <property type="entry name" value="Peptidase_C45_hydrolase"/>
</dbReference>
<dbReference type="eggNOG" id="COG4927">
    <property type="taxonomic scope" value="Bacteria"/>
</dbReference>